<evidence type="ECO:0000259" key="2">
    <source>
        <dbReference type="Pfam" id="PF19878"/>
    </source>
</evidence>
<evidence type="ECO:0000313" key="4">
    <source>
        <dbReference type="Proteomes" id="UP000264006"/>
    </source>
</evidence>
<dbReference type="RefSeq" id="WP_114590360.1">
    <property type="nucleotide sequence ID" value="NZ_CP031165.1"/>
</dbReference>
<dbReference type="InterPro" id="IPR045556">
    <property type="entry name" value="DUF6351"/>
</dbReference>
<dbReference type="Proteomes" id="UP000264006">
    <property type="component" value="Chromosome"/>
</dbReference>
<protein>
    <recommendedName>
        <fullName evidence="2">DUF6351 domain-containing protein</fullName>
    </recommendedName>
</protein>
<dbReference type="EMBL" id="CP031165">
    <property type="protein sequence ID" value="AXV05569.1"/>
    <property type="molecule type" value="Genomic_DNA"/>
</dbReference>
<sequence length="859" mass="91825">MSTSITTIRPLHRRGLSSLLALALLVVLPGFAGAQSDHGDTSDAGVLAEADDFTGTAGPLADGQLELAVLSTRAATVTGGDALIGVRGVTDGDNLRITVNGADVTGDFVAEPDELHPGRSMHVGLVDDLVVGGNDVTVVATHPMHGSRTATLPIDNHPITGPVFSGPHQVPFACRVGDLHDFSPEPRGTDGKAYPQQLDDDCSIDPYVRWYYLAGAGDPTDFDPVQAADDESAAGLALDWKPLLDPWGDYPADLSMTVTTEGDVVPAIARVETRTINRGITRVAILDDPAARGPEVPFEMPDAWNGKVVYNWGASCGIGRQQGINTPNEVLSGGVDAGGEALDVGPEVFRPAVLQGYLVPHSSMTIFNTHCNSVLSAETMMMVREHLIEAYGRFDWIMGNGASGGAIQQHTTMNSYPGLQDGGLPLVSFPDVITTAMSPADCRLLRQYFALDTQLLPGQDQLQDGLGRELPVFAGGLTLEQRNAITGHEFQGICEDWDDMFADLLVADVDCSRIPADLRYSREDGAVNIPGVTQRCTLQDNLVHYLGVDPDTGWARRPVDNVGVQYGYRALLDGVIDPARFLDLNRNVGSFDDEGYGPWHPGETPHAEPGEVQPRMAMDVDLVEDLYRFGFVTGRGAMDQAPIIDVNLYADPVPILGFHDQVRGYMMAERLLETFGERSAHAIWSGVLLTNDAWSTMATWLDDIETARTAGGGVSDDGSWADEVAAARPAQATDSCVVTTAGYSPMPLAAPGLASAGGDGICEQVFRVGGSPRIAAGGPTTEDIVKCRLTMPERADYPGVSFTAEEWGQLLEIFPDGVCDWTQRGVGEVARSTTWLDFGDDDRVLDEPSVIPNTVARTS</sequence>
<feature type="domain" description="DUF6351" evidence="2">
    <location>
        <begin position="68"/>
        <end position="829"/>
    </location>
</feature>
<dbReference type="OrthoDB" id="3078806at2"/>
<feature type="signal peptide" evidence="1">
    <location>
        <begin position="1"/>
        <end position="34"/>
    </location>
</feature>
<keyword evidence="4" id="KW-1185">Reference proteome</keyword>
<organism evidence="3 4">
    <name type="scientific">Euzebya pacifica</name>
    <dbReference type="NCBI Taxonomy" id="1608957"/>
    <lineage>
        <taxon>Bacteria</taxon>
        <taxon>Bacillati</taxon>
        <taxon>Actinomycetota</taxon>
        <taxon>Nitriliruptoria</taxon>
        <taxon>Euzebyales</taxon>
    </lineage>
</organism>
<name>A0A346XTM2_9ACTN</name>
<feature type="chain" id="PRO_5017056309" description="DUF6351 domain-containing protein" evidence="1">
    <location>
        <begin position="35"/>
        <end position="859"/>
    </location>
</feature>
<dbReference type="Pfam" id="PF19878">
    <property type="entry name" value="DUF6351"/>
    <property type="match status" value="1"/>
</dbReference>
<dbReference type="KEGG" id="euz:DVS28_a0868"/>
<accession>A0A346XTM2</accession>
<gene>
    <name evidence="3" type="ORF">DVS28_a0868</name>
</gene>
<keyword evidence="1" id="KW-0732">Signal</keyword>
<evidence type="ECO:0000256" key="1">
    <source>
        <dbReference type="SAM" id="SignalP"/>
    </source>
</evidence>
<dbReference type="AlphaFoldDB" id="A0A346XTM2"/>
<proteinExistence type="predicted"/>
<evidence type="ECO:0000313" key="3">
    <source>
        <dbReference type="EMBL" id="AXV05569.1"/>
    </source>
</evidence>
<reference evidence="3 4" key="1">
    <citation type="submission" date="2018-09" db="EMBL/GenBank/DDBJ databases">
        <title>Complete genome sequence of Euzebya sp. DY32-46 isolated from seawater of Pacific Ocean.</title>
        <authorList>
            <person name="Xu L."/>
            <person name="Wu Y.-H."/>
            <person name="Xu X.-W."/>
        </authorList>
    </citation>
    <scope>NUCLEOTIDE SEQUENCE [LARGE SCALE GENOMIC DNA]</scope>
    <source>
        <strain evidence="3 4">DY32-46</strain>
    </source>
</reference>